<keyword evidence="2" id="KW-1185">Reference proteome</keyword>
<reference evidence="2" key="1">
    <citation type="submission" date="2018-08" db="EMBL/GenBank/DDBJ databases">
        <authorList>
            <person name="Blom J."/>
        </authorList>
    </citation>
    <scope>NUCLEOTIDE SEQUENCE [LARGE SCALE GENOMIC DNA]</scope>
    <source>
        <strain evidence="2">CCOS 865</strain>
    </source>
</reference>
<dbReference type="AlphaFoldDB" id="A0A383RX20"/>
<organism evidence="1 2">
    <name type="scientific">Pseudomonas reidholzensis</name>
    <dbReference type="NCBI Taxonomy" id="1785162"/>
    <lineage>
        <taxon>Bacteria</taxon>
        <taxon>Pseudomonadati</taxon>
        <taxon>Pseudomonadota</taxon>
        <taxon>Gammaproteobacteria</taxon>
        <taxon>Pseudomonadales</taxon>
        <taxon>Pseudomonadaceae</taxon>
        <taxon>Pseudomonas</taxon>
    </lineage>
</organism>
<evidence type="ECO:0000313" key="2">
    <source>
        <dbReference type="Proteomes" id="UP000263595"/>
    </source>
</evidence>
<protein>
    <submittedName>
        <fullName evidence="1">Uncharacterized protein</fullName>
    </submittedName>
</protein>
<dbReference type="Proteomes" id="UP000263595">
    <property type="component" value="Unassembled WGS sequence"/>
</dbReference>
<evidence type="ECO:0000313" key="1">
    <source>
        <dbReference type="EMBL" id="SYX91445.1"/>
    </source>
</evidence>
<sequence>MIVQAAPQKKVIAKRKKTDKQLTPEDVRIAARGGESAFRYYVENGKLPASK</sequence>
<name>A0A383RX20_9PSED</name>
<gene>
    <name evidence="1" type="ORF">CCOS865_03714</name>
</gene>
<proteinExistence type="predicted"/>
<dbReference type="EMBL" id="UNOZ01000029">
    <property type="protein sequence ID" value="SYX91445.1"/>
    <property type="molecule type" value="Genomic_DNA"/>
</dbReference>
<dbReference type="RefSeq" id="WP_167469078.1">
    <property type="nucleotide sequence ID" value="NZ_CBCSFL010000027.1"/>
</dbReference>
<accession>A0A383RX20</accession>